<accession>A0A084VH61</accession>
<dbReference type="EMBL" id="ATLV01013144">
    <property type="status" value="NOT_ANNOTATED_CDS"/>
    <property type="molecule type" value="Genomic_DNA"/>
</dbReference>
<dbReference type="Proteomes" id="UP000030765">
    <property type="component" value="Unassembled WGS sequence"/>
</dbReference>
<evidence type="ECO:0000313" key="4">
    <source>
        <dbReference type="Proteomes" id="UP000030765"/>
    </source>
</evidence>
<dbReference type="EMBL" id="KE524842">
    <property type="protein sequence ID" value="KFB37305.1"/>
    <property type="molecule type" value="Genomic_DNA"/>
</dbReference>
<protein>
    <submittedName>
        <fullName evidence="2 3">Uncharacterized protein</fullName>
    </submittedName>
</protein>
<gene>
    <name evidence="2" type="ORF">ZHAS_00004530</name>
</gene>
<sequence>MRVGTGAPSVFLFFPPQKPPSGGNSVSSITIQDLVLSLAARKDPTRFSPAPAPVGRSIMQREPKRPDKDMERSFRESPGKLFDPVSHPDANGTMRAKSKSK</sequence>
<keyword evidence="4" id="KW-1185">Reference proteome</keyword>
<reference evidence="2 4" key="1">
    <citation type="journal article" date="2014" name="BMC Genomics">
        <title>Genome sequence of Anopheles sinensis provides insight into genetics basis of mosquito competence for malaria parasites.</title>
        <authorList>
            <person name="Zhou D."/>
            <person name="Zhang D."/>
            <person name="Ding G."/>
            <person name="Shi L."/>
            <person name="Hou Q."/>
            <person name="Ye Y."/>
            <person name="Xu Y."/>
            <person name="Zhou H."/>
            <person name="Xiong C."/>
            <person name="Li S."/>
            <person name="Yu J."/>
            <person name="Hong S."/>
            <person name="Yu X."/>
            <person name="Zou P."/>
            <person name="Chen C."/>
            <person name="Chang X."/>
            <person name="Wang W."/>
            <person name="Lv Y."/>
            <person name="Sun Y."/>
            <person name="Ma L."/>
            <person name="Shen B."/>
            <person name="Zhu C."/>
        </authorList>
    </citation>
    <scope>NUCLEOTIDE SEQUENCE [LARGE SCALE GENOMIC DNA]</scope>
</reference>
<dbReference type="AlphaFoldDB" id="A0A084VH61"/>
<feature type="compositionally biased region" description="Basic and acidic residues" evidence="1">
    <location>
        <begin position="59"/>
        <end position="78"/>
    </location>
</feature>
<evidence type="ECO:0000313" key="3">
    <source>
        <dbReference type="EnsemblMetazoa" id="ASIC004530-PA"/>
    </source>
</evidence>
<evidence type="ECO:0000313" key="2">
    <source>
        <dbReference type="EMBL" id="KFB37305.1"/>
    </source>
</evidence>
<dbReference type="VEuPathDB" id="VectorBase:ASIC004530"/>
<organism evidence="2">
    <name type="scientific">Anopheles sinensis</name>
    <name type="common">Mosquito</name>
    <dbReference type="NCBI Taxonomy" id="74873"/>
    <lineage>
        <taxon>Eukaryota</taxon>
        <taxon>Metazoa</taxon>
        <taxon>Ecdysozoa</taxon>
        <taxon>Arthropoda</taxon>
        <taxon>Hexapoda</taxon>
        <taxon>Insecta</taxon>
        <taxon>Pterygota</taxon>
        <taxon>Neoptera</taxon>
        <taxon>Endopterygota</taxon>
        <taxon>Diptera</taxon>
        <taxon>Nematocera</taxon>
        <taxon>Culicoidea</taxon>
        <taxon>Culicidae</taxon>
        <taxon>Anophelinae</taxon>
        <taxon>Anopheles</taxon>
    </lineage>
</organism>
<name>A0A084VH61_ANOSI</name>
<evidence type="ECO:0000256" key="1">
    <source>
        <dbReference type="SAM" id="MobiDB-lite"/>
    </source>
</evidence>
<reference evidence="3" key="2">
    <citation type="submission" date="2020-05" db="UniProtKB">
        <authorList>
            <consortium name="EnsemblMetazoa"/>
        </authorList>
    </citation>
    <scope>IDENTIFICATION</scope>
</reference>
<dbReference type="EnsemblMetazoa" id="ASIC004530-RA">
    <property type="protein sequence ID" value="ASIC004530-PA"/>
    <property type="gene ID" value="ASIC004530"/>
</dbReference>
<proteinExistence type="predicted"/>
<feature type="region of interest" description="Disordered" evidence="1">
    <location>
        <begin position="40"/>
        <end position="101"/>
    </location>
</feature>